<evidence type="ECO:0000256" key="4">
    <source>
        <dbReference type="ARBA" id="ARBA00022658"/>
    </source>
</evidence>
<dbReference type="InterPro" id="IPR056372">
    <property type="entry name" value="TPR_DOCK"/>
</dbReference>
<dbReference type="InterPro" id="IPR035892">
    <property type="entry name" value="C2_domain_sf"/>
</dbReference>
<dbReference type="InterPro" id="IPR043161">
    <property type="entry name" value="DOCK_C_lobe_A"/>
</dbReference>
<dbReference type="GO" id="GO:0031267">
    <property type="term" value="F:small GTPase binding"/>
    <property type="evidence" value="ECO:0007669"/>
    <property type="project" value="TreeGrafter"/>
</dbReference>
<feature type="domain" description="DOCKER" evidence="7">
    <location>
        <begin position="938"/>
        <end position="1339"/>
    </location>
</feature>
<dbReference type="GO" id="GO:0005737">
    <property type="term" value="C:cytoplasm"/>
    <property type="evidence" value="ECO:0007669"/>
    <property type="project" value="UniProtKB-SubCell"/>
</dbReference>
<dbReference type="PANTHER" id="PTHR45653">
    <property type="entry name" value="DEDICATOR OF CYTOKINESIS"/>
    <property type="match status" value="1"/>
</dbReference>
<dbReference type="Gene3D" id="1.20.58.740">
    <property type="match status" value="1"/>
</dbReference>
<dbReference type="Proteomes" id="UP000005207">
    <property type="component" value="Linkage group LG12"/>
</dbReference>
<evidence type="ECO:0000313" key="9">
    <source>
        <dbReference type="Proteomes" id="UP000005207"/>
    </source>
</evidence>
<dbReference type="InterPro" id="IPR032376">
    <property type="entry name" value="DOCK_N"/>
</dbReference>
<reference evidence="9" key="1">
    <citation type="submission" date="2012-01" db="EMBL/GenBank/DDBJ databases">
        <title>The Genome Sequence of Oreochromis niloticus (Nile Tilapia).</title>
        <authorList>
            <consortium name="Broad Institute Genome Assembly Team"/>
            <consortium name="Broad Institute Sequencing Platform"/>
            <person name="Di Palma F."/>
            <person name="Johnson J."/>
            <person name="Lander E.S."/>
            <person name="Lindblad-Toh K."/>
        </authorList>
    </citation>
    <scope>NUCLEOTIDE SEQUENCE [LARGE SCALE GENOMIC DNA]</scope>
</reference>
<dbReference type="Pfam" id="PF23554">
    <property type="entry name" value="TPR_DOCK"/>
    <property type="match status" value="2"/>
</dbReference>
<keyword evidence="3" id="KW-0597">Phosphoprotein</keyword>
<dbReference type="InterPro" id="IPR046770">
    <property type="entry name" value="DOCKER_Lobe_B"/>
</dbReference>
<dbReference type="InterPro" id="IPR042455">
    <property type="entry name" value="DOCK_N_sub1"/>
</dbReference>
<evidence type="ECO:0000256" key="3">
    <source>
        <dbReference type="ARBA" id="ARBA00022553"/>
    </source>
</evidence>
<dbReference type="Gene3D" id="1.25.40.410">
    <property type="match status" value="1"/>
</dbReference>
<evidence type="ECO:0000259" key="6">
    <source>
        <dbReference type="PROSITE" id="PS51650"/>
    </source>
</evidence>
<dbReference type="FunFam" id="1.20.58.740:FF:000004">
    <property type="entry name" value="Dedicator of cytokinesis protein 1"/>
    <property type="match status" value="1"/>
</dbReference>
<dbReference type="InterPro" id="IPR046769">
    <property type="entry name" value="DOCKER_Lobe_A"/>
</dbReference>
<protein>
    <submittedName>
        <fullName evidence="8">Dedicator of cytokinesis 5</fullName>
    </submittedName>
</protein>
<dbReference type="GeneTree" id="ENSGT00940000157734"/>
<dbReference type="FunFam" id="1.20.1270.350:FF:000001">
    <property type="entry name" value="dedicator of cytokinesis protein 4"/>
    <property type="match status" value="1"/>
</dbReference>
<reference evidence="8" key="2">
    <citation type="submission" date="2025-08" db="UniProtKB">
        <authorList>
            <consortium name="Ensembl"/>
        </authorList>
    </citation>
    <scope>IDENTIFICATION</scope>
</reference>
<organism evidence="8 9">
    <name type="scientific">Oreochromis niloticus</name>
    <name type="common">Nile tilapia</name>
    <name type="synonym">Tilapia nilotica</name>
    <dbReference type="NCBI Taxonomy" id="8128"/>
    <lineage>
        <taxon>Eukaryota</taxon>
        <taxon>Metazoa</taxon>
        <taxon>Chordata</taxon>
        <taxon>Craniata</taxon>
        <taxon>Vertebrata</taxon>
        <taxon>Euteleostomi</taxon>
        <taxon>Actinopterygii</taxon>
        <taxon>Neopterygii</taxon>
        <taxon>Teleostei</taxon>
        <taxon>Neoteleostei</taxon>
        <taxon>Acanthomorphata</taxon>
        <taxon>Ovalentaria</taxon>
        <taxon>Cichlomorphae</taxon>
        <taxon>Cichliformes</taxon>
        <taxon>Cichlidae</taxon>
        <taxon>African cichlids</taxon>
        <taxon>Pseudocrenilabrinae</taxon>
        <taxon>Oreochromini</taxon>
        <taxon>Oreochromis</taxon>
    </lineage>
</organism>
<accession>A0A669D2C5</accession>
<dbReference type="GO" id="GO:0005085">
    <property type="term" value="F:guanyl-nucleotide exchange factor activity"/>
    <property type="evidence" value="ECO:0007669"/>
    <property type="project" value="UniProtKB-KW"/>
</dbReference>
<dbReference type="PROSITE" id="PS51651">
    <property type="entry name" value="DOCKER"/>
    <property type="match status" value="1"/>
</dbReference>
<sequence length="1476" mass="171908">MSFYSLFVAGSQQEIIIPADLPLVQELGATLREWAQIWQKLYVVNKTTLFRTVQQMAYSLIEYRSQIVSGTLPKDDLVELKKKVTAKIDYGNRILGLDLVVRDEAGNMLDPDRTSTVSLFRAHETASRSVDDRIQEEKNLEMRRQTLFSTVHTYSLLMNLKNFVCNIGEDAELLMSLYDPDQSEFISENFLVRWDSMGMPKEIEKLNNLPALFTDLSSTDLMRQRLFLVCQIIRVGSMELKEGKKQTGGLRRPFGVAVMDITDIAHGKIDDEDKQHFIPFQCTLLQSASLNFFTCLLAGLFVTMKLLPGDLTQVRKDYPHFVDRSTAIVRKMGFPEIILPGNVRNDIYVTLLQGEFDRGKKKTPKNVEVILSVHDDEGKPMEKAIFPGAGYDGITEYKSVIYYQVKQPCWNETVKVTIPIEDVCRCHLRVMFRHRSSQDSRDKSEKPFGMAFVRLMRGDGTTLRDGRHDLIVYKVLLRYDEKQTGKQFHHSGVIPVTKDSFQLATLTCSTKLTQNVDLLGLLNWRSNTEDLDQILQRLMEVEGSEIVKFLQDTLDALFNIMMETSEKDTFDTPVFNALVFIITLIGDIKFQHFNPVLETYINKHFSATLAYVKLTGVLNYYVGHAEEPGLTERLYTALKALKYLFRFIVQSRVLYLRYEKHFFSLMRPDSLLFFQGAILKYLPSIINDIQTVEFAHVFFFFFYLERHLTVSLLWQGHYLACMTAILKQMDDMHYSHYISTFKTRQDIIDFLMETFIMFKDLMGNVFPADWMVMNLVQMGVFLRAINQYSDVLNKFFLDQAHFELQLWNNYFHLTVAFLTHKTLQLESFSQEKRNKILNKYGDMRKTIGFKIRDMWYNLGPHKMKFIPAMVGPILEVTLVPEPELRKATIPIFFDMMQCEHNFSPGHTFETFENELITKLDQEVEGGRGDEQYKVLLEKTKKSNFSSFFSFLQNFYKEKKREDIYIRYLYKLRDLHLDCENYTEAAYTLVLLNDGEHVWTQQELKERLFQEIICYLDKGKMWEKAIEMGKQLAKMHESHMFDFMELSQLLKKQADFYEKIMHAMRPQPEYFAVGYYGLGFPSFLRNKMFIYRGKEYEWLEDFSLKLLSRFPNAVRMTSTAPPEGNISNSPGQYIQCFTVKPVLTLPKQFKDKGVPEQILNYYRTNEVDQFQYSRPFRKGEKDPDNEFATMWIERTTYITAYPFMLTLCEISPLKNAVETMEKTNEKLSNLVQQQACDRSLSVNPLSMMLNGIVDPAVMGGFSNYEKAFFTNAYIQAHPEDRECIEELKRLIALQIPLLADGIRVHEEKTTEQLKPLHNRLVTCFQDLREKVEKQYGVITLVRSALLPQTGPPAFPPKSQSQHPCAVYFIYLSILTFKMNFVFLIWKKKCTVCASDCISASFTNSSLLSRPSDRRASVLSRSDEDNRIARKNRKEWSVSKSQNLLERQSDGDEVRPYAQELFIHFIFLLLFLFPCNVH</sequence>
<dbReference type="Pfam" id="PF16172">
    <property type="entry name" value="DOCK_N"/>
    <property type="match status" value="1"/>
</dbReference>
<dbReference type="Pfam" id="PF06920">
    <property type="entry name" value="DHR-2_Lobe_A"/>
    <property type="match status" value="2"/>
</dbReference>
<evidence type="ECO:0000256" key="1">
    <source>
        <dbReference type="ARBA" id="ARBA00004496"/>
    </source>
</evidence>
<keyword evidence="2" id="KW-0963">Cytoplasm</keyword>
<dbReference type="InterPro" id="IPR026791">
    <property type="entry name" value="DOCK"/>
</dbReference>
<dbReference type="InterPro" id="IPR027357">
    <property type="entry name" value="DOCKER_dom"/>
</dbReference>
<feature type="domain" description="C2 DOCK-type" evidence="6">
    <location>
        <begin position="344"/>
        <end position="508"/>
    </location>
</feature>
<dbReference type="InterPro" id="IPR043162">
    <property type="entry name" value="DOCK_C_lobe_C"/>
</dbReference>
<dbReference type="PANTHER" id="PTHR45653:SF3">
    <property type="entry name" value="DEDICATOR OF CYTOKINESIS PROTEIN 5"/>
    <property type="match status" value="1"/>
</dbReference>
<comment type="similarity">
    <text evidence="5">Belongs to the DOCK family.</text>
</comment>
<evidence type="ECO:0000256" key="5">
    <source>
        <dbReference type="PROSITE-ProRule" id="PRU00983"/>
    </source>
</evidence>
<dbReference type="GO" id="GO:0016477">
    <property type="term" value="P:cell migration"/>
    <property type="evidence" value="ECO:0007669"/>
    <property type="project" value="TreeGrafter"/>
</dbReference>
<proteinExistence type="inferred from homology"/>
<dbReference type="Pfam" id="PF14429">
    <property type="entry name" value="DOCK-C2"/>
    <property type="match status" value="1"/>
</dbReference>
<dbReference type="Pfam" id="PF20421">
    <property type="entry name" value="DHR-2_Lobe_C"/>
    <property type="match status" value="1"/>
</dbReference>
<dbReference type="GO" id="GO:0005886">
    <property type="term" value="C:plasma membrane"/>
    <property type="evidence" value="ECO:0007669"/>
    <property type="project" value="TreeGrafter"/>
</dbReference>
<dbReference type="Gene3D" id="1.20.1270.350">
    <property type="entry name" value="Dedicator of cytokinesis N-terminal subdomain"/>
    <property type="match status" value="1"/>
</dbReference>
<dbReference type="InterPro" id="IPR027007">
    <property type="entry name" value="C2_DOCK-type_domain"/>
</dbReference>
<dbReference type="GO" id="GO:0007520">
    <property type="term" value="P:myoblast fusion"/>
    <property type="evidence" value="ECO:0007669"/>
    <property type="project" value="TreeGrafter"/>
</dbReference>
<reference evidence="8" key="3">
    <citation type="submission" date="2025-09" db="UniProtKB">
        <authorList>
            <consortium name="Ensembl"/>
        </authorList>
    </citation>
    <scope>IDENTIFICATION</scope>
</reference>
<dbReference type="Pfam" id="PF20422">
    <property type="entry name" value="DHR-2_Lobe_B"/>
    <property type="match status" value="1"/>
</dbReference>
<evidence type="ECO:0000256" key="2">
    <source>
        <dbReference type="ARBA" id="ARBA00022490"/>
    </source>
</evidence>
<dbReference type="InterPro" id="IPR046773">
    <property type="entry name" value="DOCKER_Lobe_C"/>
</dbReference>
<evidence type="ECO:0000259" key="7">
    <source>
        <dbReference type="PROSITE" id="PS51651"/>
    </source>
</evidence>
<gene>
    <name evidence="8" type="primary">DOCK5</name>
    <name evidence="8" type="synonym">dock5</name>
</gene>
<dbReference type="Gene3D" id="2.60.40.150">
    <property type="entry name" value="C2 domain"/>
    <property type="match status" value="1"/>
</dbReference>
<dbReference type="PROSITE" id="PS51650">
    <property type="entry name" value="C2_DOCK"/>
    <property type="match status" value="1"/>
</dbReference>
<evidence type="ECO:0000313" key="8">
    <source>
        <dbReference type="Ensembl" id="ENSONIP00000054718.1"/>
    </source>
</evidence>
<dbReference type="GO" id="GO:0007264">
    <property type="term" value="P:small GTPase-mediated signal transduction"/>
    <property type="evidence" value="ECO:0007669"/>
    <property type="project" value="InterPro"/>
</dbReference>
<keyword evidence="9" id="KW-1185">Reference proteome</keyword>
<keyword evidence="4" id="KW-0344">Guanine-nucleotide releasing factor</keyword>
<name>A0A669D2C5_ORENI</name>
<dbReference type="Ensembl" id="ENSONIT00000037303.1">
    <property type="protein sequence ID" value="ENSONIP00000054718.1"/>
    <property type="gene ID" value="ENSONIG00000011039.2"/>
</dbReference>
<comment type="subcellular location">
    <subcellularLocation>
        <location evidence="1">Cytoplasm</location>
    </subcellularLocation>
</comment>